<dbReference type="PANTHER" id="PTHR32322:SF2">
    <property type="entry name" value="EAMA DOMAIN-CONTAINING PROTEIN"/>
    <property type="match status" value="1"/>
</dbReference>
<evidence type="ECO:0000313" key="8">
    <source>
        <dbReference type="EMBL" id="MBF8435819.1"/>
    </source>
</evidence>
<evidence type="ECO:0000313" key="9">
    <source>
        <dbReference type="Proteomes" id="UP000621436"/>
    </source>
</evidence>
<dbReference type="EMBL" id="JADPIE010000001">
    <property type="protein sequence ID" value="MBF8435819.1"/>
    <property type="molecule type" value="Genomic_DNA"/>
</dbReference>
<evidence type="ECO:0000256" key="2">
    <source>
        <dbReference type="ARBA" id="ARBA00007362"/>
    </source>
</evidence>
<comment type="subcellular location">
    <subcellularLocation>
        <location evidence="1">Membrane</location>
        <topology evidence="1">Multi-pass membrane protein</topology>
    </subcellularLocation>
</comment>
<evidence type="ECO:0000256" key="6">
    <source>
        <dbReference type="SAM" id="Phobius"/>
    </source>
</evidence>
<feature type="transmembrane region" description="Helical" evidence="6">
    <location>
        <begin position="37"/>
        <end position="58"/>
    </location>
</feature>
<comment type="similarity">
    <text evidence="2">Belongs to the EamA transporter family.</text>
</comment>
<organism evidence="8 9">
    <name type="scientific">Halonatronomonas betaini</name>
    <dbReference type="NCBI Taxonomy" id="2778430"/>
    <lineage>
        <taxon>Bacteria</taxon>
        <taxon>Bacillati</taxon>
        <taxon>Bacillota</taxon>
        <taxon>Clostridia</taxon>
        <taxon>Halanaerobiales</taxon>
        <taxon>Halarsenatibacteraceae</taxon>
        <taxon>Halonatronomonas</taxon>
    </lineage>
</organism>
<evidence type="ECO:0000259" key="7">
    <source>
        <dbReference type="Pfam" id="PF00892"/>
    </source>
</evidence>
<dbReference type="PANTHER" id="PTHR32322">
    <property type="entry name" value="INNER MEMBRANE TRANSPORTER"/>
    <property type="match status" value="1"/>
</dbReference>
<keyword evidence="4 6" id="KW-1133">Transmembrane helix</keyword>
<accession>A0A931ASI4</accession>
<keyword evidence="9" id="KW-1185">Reference proteome</keyword>
<name>A0A931ASI4_9FIRM</name>
<proteinExistence type="inferred from homology"/>
<feature type="transmembrane region" description="Helical" evidence="6">
    <location>
        <begin position="270"/>
        <end position="289"/>
    </location>
</feature>
<protein>
    <submittedName>
        <fullName evidence="8">DMT family transporter</fullName>
    </submittedName>
</protein>
<reference evidence="8" key="1">
    <citation type="submission" date="2020-11" db="EMBL/GenBank/DDBJ databases">
        <title>Halonatronomonas betainensis gen. nov., sp. nov. a novel haloalkaliphilic representative of the family Halanaerobiacae capable of betaine degradation.</title>
        <authorList>
            <person name="Boltyanskaya Y."/>
            <person name="Kevbrin V."/>
            <person name="Detkova E."/>
            <person name="Grouzdev D.S."/>
            <person name="Koziaeva V."/>
            <person name="Zhilina T."/>
        </authorList>
    </citation>
    <scope>NUCLEOTIDE SEQUENCE</scope>
    <source>
        <strain evidence="8">Z-7014</strain>
    </source>
</reference>
<dbReference type="Pfam" id="PF00892">
    <property type="entry name" value="EamA"/>
    <property type="match status" value="2"/>
</dbReference>
<dbReference type="AlphaFoldDB" id="A0A931ASI4"/>
<evidence type="ECO:0000256" key="3">
    <source>
        <dbReference type="ARBA" id="ARBA00022692"/>
    </source>
</evidence>
<feature type="transmembrane region" description="Helical" evidence="6">
    <location>
        <begin position="128"/>
        <end position="146"/>
    </location>
</feature>
<dbReference type="Proteomes" id="UP000621436">
    <property type="component" value="Unassembled WGS sequence"/>
</dbReference>
<dbReference type="Gene3D" id="1.10.3730.20">
    <property type="match status" value="1"/>
</dbReference>
<feature type="transmembrane region" description="Helical" evidence="6">
    <location>
        <begin position="214"/>
        <end position="235"/>
    </location>
</feature>
<feature type="transmembrane region" description="Helical" evidence="6">
    <location>
        <begin position="70"/>
        <end position="91"/>
    </location>
</feature>
<sequence>MILSKDKKGILVTALSATGFGAMPVIAQFAYSYGSNVTTLLFLRFALASLIFLLILKLSNITYNISKEDTVKLILLGAAGYGLMSSLYFFGISLIPASLSGFLLYSYPAIVTILAFFGQEEPLYRENFISLVVAITGITMILGPVFTSVNLLGVGSILLAACVYAIYILASNRVLKRVNWLSGSTVVSVSAAFFFLITGSFRGNLHLNQISTEILLSGAGLAIFSTIVAVAGFYLGISLIGPSRASIVSSVEPFVTVLFSALFFAERLTFTQFFGGLLIILSIIILNKFKNYREKSFDKPV</sequence>
<dbReference type="RefSeq" id="WP_270452496.1">
    <property type="nucleotide sequence ID" value="NZ_JADPIE010000001.1"/>
</dbReference>
<dbReference type="InterPro" id="IPR050638">
    <property type="entry name" value="AA-Vitamin_Transporters"/>
</dbReference>
<feature type="domain" description="EamA" evidence="7">
    <location>
        <begin position="152"/>
        <end position="287"/>
    </location>
</feature>
<dbReference type="SUPFAM" id="SSF103481">
    <property type="entry name" value="Multidrug resistance efflux transporter EmrE"/>
    <property type="match status" value="2"/>
</dbReference>
<feature type="transmembrane region" description="Helical" evidence="6">
    <location>
        <begin position="247"/>
        <end position="264"/>
    </location>
</feature>
<keyword evidence="5 6" id="KW-0472">Membrane</keyword>
<feature type="transmembrane region" description="Helical" evidence="6">
    <location>
        <begin position="181"/>
        <end position="202"/>
    </location>
</feature>
<evidence type="ECO:0000256" key="1">
    <source>
        <dbReference type="ARBA" id="ARBA00004141"/>
    </source>
</evidence>
<feature type="transmembrane region" description="Helical" evidence="6">
    <location>
        <begin position="152"/>
        <end position="169"/>
    </location>
</feature>
<dbReference type="InterPro" id="IPR000620">
    <property type="entry name" value="EamA_dom"/>
</dbReference>
<feature type="domain" description="EamA" evidence="7">
    <location>
        <begin position="8"/>
        <end position="142"/>
    </location>
</feature>
<dbReference type="InterPro" id="IPR037185">
    <property type="entry name" value="EmrE-like"/>
</dbReference>
<gene>
    <name evidence="8" type="ORF">I0Q91_01895</name>
</gene>
<keyword evidence="3 6" id="KW-0812">Transmembrane</keyword>
<feature type="transmembrane region" description="Helical" evidence="6">
    <location>
        <begin position="97"/>
        <end position="116"/>
    </location>
</feature>
<comment type="caution">
    <text evidence="8">The sequence shown here is derived from an EMBL/GenBank/DDBJ whole genome shotgun (WGS) entry which is preliminary data.</text>
</comment>
<evidence type="ECO:0000256" key="4">
    <source>
        <dbReference type="ARBA" id="ARBA00022989"/>
    </source>
</evidence>
<dbReference type="GO" id="GO:0016020">
    <property type="term" value="C:membrane"/>
    <property type="evidence" value="ECO:0007669"/>
    <property type="project" value="UniProtKB-SubCell"/>
</dbReference>
<evidence type="ECO:0000256" key="5">
    <source>
        <dbReference type="ARBA" id="ARBA00023136"/>
    </source>
</evidence>